<reference evidence="1 2" key="1">
    <citation type="submission" date="2020-02" db="EMBL/GenBank/DDBJ databases">
        <authorList>
            <person name="Chen W.-M."/>
        </authorList>
    </citation>
    <scope>NUCLEOTIDE SEQUENCE [LARGE SCALE GENOMIC DNA]</scope>
    <source>
        <strain evidence="1 2">KMS-5</strain>
    </source>
</reference>
<dbReference type="AlphaFoldDB" id="A0A6M0QTG7"/>
<dbReference type="Pfam" id="PF11164">
    <property type="entry name" value="DUF2948"/>
    <property type="match status" value="1"/>
</dbReference>
<sequence>MTDARFEDGDESPIRLLARTAEDVSVIAALTQDAVFPITEMTWARPRRRFALLLNRFRWEDRETALREKRPYERVQSLLTVETVTAVRTQGIDRGQKDMVLSLLDLRYDGPPDGPGQLTLTLAGDGAIELTVEVPDVALRDTTRPYRAVSGKAPDHG</sequence>
<evidence type="ECO:0000313" key="1">
    <source>
        <dbReference type="EMBL" id="NEY90758.1"/>
    </source>
</evidence>
<protein>
    <submittedName>
        <fullName evidence="1">DUF2948 family protein</fullName>
    </submittedName>
</protein>
<accession>A0A6M0QTG7</accession>
<organism evidence="1 2">
    <name type="scientific">Tabrizicola oligotrophica</name>
    <dbReference type="NCBI Taxonomy" id="2710650"/>
    <lineage>
        <taxon>Bacteria</taxon>
        <taxon>Pseudomonadati</taxon>
        <taxon>Pseudomonadota</taxon>
        <taxon>Alphaproteobacteria</taxon>
        <taxon>Rhodobacterales</taxon>
        <taxon>Paracoccaceae</taxon>
        <taxon>Tabrizicola</taxon>
    </lineage>
</organism>
<keyword evidence="2" id="KW-1185">Reference proteome</keyword>
<evidence type="ECO:0000313" key="2">
    <source>
        <dbReference type="Proteomes" id="UP000477782"/>
    </source>
</evidence>
<comment type="caution">
    <text evidence="1">The sequence shown here is derived from an EMBL/GenBank/DDBJ whole genome shotgun (WGS) entry which is preliminary data.</text>
</comment>
<dbReference type="Proteomes" id="UP000477782">
    <property type="component" value="Unassembled WGS sequence"/>
</dbReference>
<dbReference type="RefSeq" id="WP_164625525.1">
    <property type="nucleotide sequence ID" value="NZ_JAAIVJ010000005.1"/>
</dbReference>
<dbReference type="EMBL" id="JAAIVJ010000005">
    <property type="protein sequence ID" value="NEY90758.1"/>
    <property type="molecule type" value="Genomic_DNA"/>
</dbReference>
<name>A0A6M0QTG7_9RHOB</name>
<proteinExistence type="predicted"/>
<gene>
    <name evidence="1" type="ORF">G4Z14_10660</name>
</gene>
<dbReference type="InterPro" id="IPR021335">
    <property type="entry name" value="DUF2948"/>
</dbReference>